<reference evidence="1 2" key="1">
    <citation type="submission" date="2011-02" db="EMBL/GenBank/DDBJ databases">
        <title>The Genome Sequence of Sphaeroforma arctica JP610.</title>
        <authorList>
            <consortium name="The Broad Institute Genome Sequencing Platform"/>
            <person name="Russ C."/>
            <person name="Cuomo C."/>
            <person name="Young S.K."/>
            <person name="Zeng Q."/>
            <person name="Gargeya S."/>
            <person name="Alvarado L."/>
            <person name="Berlin A."/>
            <person name="Chapman S.B."/>
            <person name="Chen Z."/>
            <person name="Freedman E."/>
            <person name="Gellesch M."/>
            <person name="Goldberg J."/>
            <person name="Griggs A."/>
            <person name="Gujja S."/>
            <person name="Heilman E."/>
            <person name="Heiman D."/>
            <person name="Howarth C."/>
            <person name="Mehta T."/>
            <person name="Neiman D."/>
            <person name="Pearson M."/>
            <person name="Roberts A."/>
            <person name="Saif S."/>
            <person name="Shea T."/>
            <person name="Shenoy N."/>
            <person name="Sisk P."/>
            <person name="Stolte C."/>
            <person name="Sykes S."/>
            <person name="White J."/>
            <person name="Yandava C."/>
            <person name="Burger G."/>
            <person name="Gray M.W."/>
            <person name="Holland P.W.H."/>
            <person name="King N."/>
            <person name="Lang F.B.F."/>
            <person name="Roger A.J."/>
            <person name="Ruiz-Trillo I."/>
            <person name="Haas B."/>
            <person name="Nusbaum C."/>
            <person name="Birren B."/>
        </authorList>
    </citation>
    <scope>NUCLEOTIDE SEQUENCE [LARGE SCALE GENOMIC DNA]</scope>
    <source>
        <strain evidence="1 2">JP610</strain>
    </source>
</reference>
<accession>A0A0L0G8M1</accession>
<organism evidence="1 2">
    <name type="scientific">Sphaeroforma arctica JP610</name>
    <dbReference type="NCBI Taxonomy" id="667725"/>
    <lineage>
        <taxon>Eukaryota</taxon>
        <taxon>Ichthyosporea</taxon>
        <taxon>Ichthyophonida</taxon>
        <taxon>Sphaeroforma</taxon>
    </lineage>
</organism>
<evidence type="ECO:0000313" key="2">
    <source>
        <dbReference type="Proteomes" id="UP000054560"/>
    </source>
</evidence>
<proteinExistence type="predicted"/>
<dbReference type="AlphaFoldDB" id="A0A0L0G8M1"/>
<dbReference type="Proteomes" id="UP000054560">
    <property type="component" value="Unassembled WGS sequence"/>
</dbReference>
<dbReference type="RefSeq" id="XP_014159161.1">
    <property type="nucleotide sequence ID" value="XM_014303686.1"/>
</dbReference>
<keyword evidence="2" id="KW-1185">Reference proteome</keyword>
<protein>
    <submittedName>
        <fullName evidence="1">Uncharacterized protein</fullName>
    </submittedName>
</protein>
<gene>
    <name evidence="1" type="ORF">SARC_02555</name>
</gene>
<evidence type="ECO:0000313" key="1">
    <source>
        <dbReference type="EMBL" id="KNC85259.1"/>
    </source>
</evidence>
<dbReference type="EMBL" id="KQ241712">
    <property type="protein sequence ID" value="KNC85259.1"/>
    <property type="molecule type" value="Genomic_DNA"/>
</dbReference>
<name>A0A0L0G8M1_9EUKA</name>
<dbReference type="GeneID" id="25903059"/>
<sequence>MAHQDNQRQQDSPKKRKGRIYVHVLIVRCHQSHIDFISPMKASNQNKRAEERGKNDVQVGRLFITSRKVEEIVDGDES</sequence>